<accession>A0A078I465</accession>
<dbReference type="Proteomes" id="UP000028999">
    <property type="component" value="Unassembled WGS sequence"/>
</dbReference>
<dbReference type="SMART" id="SM00015">
    <property type="entry name" value="IQ"/>
    <property type="match status" value="3"/>
</dbReference>
<dbReference type="Gene3D" id="1.20.5.190">
    <property type="match status" value="1"/>
</dbReference>
<dbReference type="STRING" id="3708.A0A078I465"/>
<name>A0A078I465_BRANA</name>
<dbReference type="EMBL" id="LK032629">
    <property type="protein sequence ID" value="CDY45590.1"/>
    <property type="molecule type" value="Genomic_DNA"/>
</dbReference>
<dbReference type="PROSITE" id="PS50096">
    <property type="entry name" value="IQ"/>
    <property type="match status" value="3"/>
</dbReference>
<gene>
    <name evidence="2" type="primary">BnaA04g14570D</name>
    <name evidence="2" type="ORF">GSBRNA2T00082316001</name>
</gene>
<evidence type="ECO:0000313" key="2">
    <source>
        <dbReference type="EMBL" id="CDY45590.1"/>
    </source>
</evidence>
<dbReference type="GO" id="GO:0005516">
    <property type="term" value="F:calmodulin binding"/>
    <property type="evidence" value="ECO:0007669"/>
    <property type="project" value="UniProtKB-KW"/>
</dbReference>
<keyword evidence="1" id="KW-0112">Calmodulin-binding</keyword>
<evidence type="ECO:0000313" key="3">
    <source>
        <dbReference type="Proteomes" id="UP000028999"/>
    </source>
</evidence>
<sequence length="307" mass="35537">METRLPEKYAKRGNQKKEYFPVTDSRKDNLGGCTPADLAQQNGFDGIAAYLAEKCLVAQFVAMKLAGNISGTLETCKGEMSNQGPLPDDEQNLKDALAAYRTAAEAAARIQGAFREKALKTARSKVIQFDNKEEEAKSIIAAMKIQNAFRKYDTRRKIEAAYRIQCRFQTWKMRREFLNMRRQAIRIQAAFRGLQARKQYSKILWSVGVLEKAIIRWRQKRKLFIGLQVSEAEAEEKAEEDFYKASQKQAEERLERSVVRVQAMFRSKKAQEDYRRMKLTHEETQVRLCLLFEYLSLETHTHTLNDT</sequence>
<dbReference type="OMA" id="EDELCMR"/>
<dbReference type="PaxDb" id="3708-A0A078I465"/>
<dbReference type="Gramene" id="CDY45590">
    <property type="protein sequence ID" value="CDY45590"/>
    <property type="gene ID" value="GSBRNA2T00082316001"/>
</dbReference>
<reference evidence="2 3" key="1">
    <citation type="journal article" date="2014" name="Science">
        <title>Plant genetics. Early allopolyploid evolution in the post-Neolithic Brassica napus oilseed genome.</title>
        <authorList>
            <person name="Chalhoub B."/>
            <person name="Denoeud F."/>
            <person name="Liu S."/>
            <person name="Parkin I.A."/>
            <person name="Tang H."/>
            <person name="Wang X."/>
            <person name="Chiquet J."/>
            <person name="Belcram H."/>
            <person name="Tong C."/>
            <person name="Samans B."/>
            <person name="Correa M."/>
            <person name="Da Silva C."/>
            <person name="Just J."/>
            <person name="Falentin C."/>
            <person name="Koh C.S."/>
            <person name="Le Clainche I."/>
            <person name="Bernard M."/>
            <person name="Bento P."/>
            <person name="Noel B."/>
            <person name="Labadie K."/>
            <person name="Alberti A."/>
            <person name="Charles M."/>
            <person name="Arnaud D."/>
            <person name="Guo H."/>
            <person name="Daviaud C."/>
            <person name="Alamery S."/>
            <person name="Jabbari K."/>
            <person name="Zhao M."/>
            <person name="Edger P.P."/>
            <person name="Chelaifa H."/>
            <person name="Tack D."/>
            <person name="Lassalle G."/>
            <person name="Mestiri I."/>
            <person name="Schnel N."/>
            <person name="Le Paslier M.C."/>
            <person name="Fan G."/>
            <person name="Renault V."/>
            <person name="Bayer P.E."/>
            <person name="Golicz A.A."/>
            <person name="Manoli S."/>
            <person name="Lee T.H."/>
            <person name="Thi V.H."/>
            <person name="Chalabi S."/>
            <person name="Hu Q."/>
            <person name="Fan C."/>
            <person name="Tollenaere R."/>
            <person name="Lu Y."/>
            <person name="Battail C."/>
            <person name="Shen J."/>
            <person name="Sidebottom C.H."/>
            <person name="Wang X."/>
            <person name="Canaguier A."/>
            <person name="Chauveau A."/>
            <person name="Berard A."/>
            <person name="Deniot G."/>
            <person name="Guan M."/>
            <person name="Liu Z."/>
            <person name="Sun F."/>
            <person name="Lim Y.P."/>
            <person name="Lyons E."/>
            <person name="Town C.D."/>
            <person name="Bancroft I."/>
            <person name="Wang X."/>
            <person name="Meng J."/>
            <person name="Ma J."/>
            <person name="Pires J.C."/>
            <person name="King G.J."/>
            <person name="Brunel D."/>
            <person name="Delourme R."/>
            <person name="Renard M."/>
            <person name="Aury J.M."/>
            <person name="Adams K.L."/>
            <person name="Batley J."/>
            <person name="Snowdon R.J."/>
            <person name="Tost J."/>
            <person name="Edwards D."/>
            <person name="Zhou Y."/>
            <person name="Hua W."/>
            <person name="Sharpe A.G."/>
            <person name="Paterson A.H."/>
            <person name="Guan C."/>
            <person name="Wincker P."/>
        </authorList>
    </citation>
    <scope>NUCLEOTIDE SEQUENCE [LARGE SCALE GENOMIC DNA]</scope>
    <source>
        <strain evidence="3">cv. Darmor-bzh</strain>
    </source>
</reference>
<protein>
    <submittedName>
        <fullName evidence="2">BnaA04g14570D protein</fullName>
    </submittedName>
</protein>
<dbReference type="SUPFAM" id="SSF52540">
    <property type="entry name" value="P-loop containing nucleoside triphosphate hydrolases"/>
    <property type="match status" value="1"/>
</dbReference>
<dbReference type="PANTHER" id="PTHR23335">
    <property type="entry name" value="CALMODULIN-BINDING TRANSCRIPTION ACTIVATOR CAMTA"/>
    <property type="match status" value="1"/>
</dbReference>
<dbReference type="AlphaFoldDB" id="A0A078I465"/>
<dbReference type="Pfam" id="PF00612">
    <property type="entry name" value="IQ"/>
    <property type="match status" value="2"/>
</dbReference>
<keyword evidence="3" id="KW-1185">Reference proteome</keyword>
<dbReference type="InterPro" id="IPR027417">
    <property type="entry name" value="P-loop_NTPase"/>
</dbReference>
<organism evidence="2 3">
    <name type="scientific">Brassica napus</name>
    <name type="common">Rape</name>
    <dbReference type="NCBI Taxonomy" id="3708"/>
    <lineage>
        <taxon>Eukaryota</taxon>
        <taxon>Viridiplantae</taxon>
        <taxon>Streptophyta</taxon>
        <taxon>Embryophyta</taxon>
        <taxon>Tracheophyta</taxon>
        <taxon>Spermatophyta</taxon>
        <taxon>Magnoliopsida</taxon>
        <taxon>eudicotyledons</taxon>
        <taxon>Gunneridae</taxon>
        <taxon>Pentapetalae</taxon>
        <taxon>rosids</taxon>
        <taxon>malvids</taxon>
        <taxon>Brassicales</taxon>
        <taxon>Brassicaceae</taxon>
        <taxon>Brassiceae</taxon>
        <taxon>Brassica</taxon>
    </lineage>
</organism>
<evidence type="ECO:0000256" key="1">
    <source>
        <dbReference type="ARBA" id="ARBA00022860"/>
    </source>
</evidence>
<proteinExistence type="predicted"/>
<dbReference type="PANTHER" id="PTHR23335:SF44">
    <property type="entry name" value="CALMODULIN-BINDING TRANSCRIPTION ACTIVATOR 6"/>
    <property type="match status" value="1"/>
</dbReference>
<dbReference type="InterPro" id="IPR000048">
    <property type="entry name" value="IQ_motif_EF-hand-BS"/>
</dbReference>